<organism evidence="1 2">
    <name type="scientific">Hygrophoropsis aurantiaca</name>
    <dbReference type="NCBI Taxonomy" id="72124"/>
    <lineage>
        <taxon>Eukaryota</taxon>
        <taxon>Fungi</taxon>
        <taxon>Dikarya</taxon>
        <taxon>Basidiomycota</taxon>
        <taxon>Agaricomycotina</taxon>
        <taxon>Agaricomycetes</taxon>
        <taxon>Agaricomycetidae</taxon>
        <taxon>Boletales</taxon>
        <taxon>Coniophorineae</taxon>
        <taxon>Hygrophoropsidaceae</taxon>
        <taxon>Hygrophoropsis</taxon>
    </lineage>
</organism>
<keyword evidence="2" id="KW-1185">Reference proteome</keyword>
<gene>
    <name evidence="1" type="ORF">BJ138DRAFT_1180087</name>
</gene>
<protein>
    <submittedName>
        <fullName evidence="1">Der1-like family-domain-containing protein</fullName>
    </submittedName>
</protein>
<name>A0ACB8AB12_9AGAM</name>
<accession>A0ACB8AB12</accession>
<dbReference type="EMBL" id="MU267704">
    <property type="protein sequence ID" value="KAH7910671.1"/>
    <property type="molecule type" value="Genomic_DNA"/>
</dbReference>
<proteinExistence type="predicted"/>
<sequence length="278" mass="29946">MAEIAAELRKIPPVTRFLVFSSAGTTLPALLGLVSPWRLFFVRELVFGDMEVWRLFTSFFIGSMDINYIFELAMLYRNSNGLELQHYERRSSDYAWQLLLASVPIVLLTLPLRSFSHTRALLHALTYLSSALAPPGAITSIFGLVNIPTAYYPYALLFLDLLVGGRKYALQGIVGMVVGHLWWWGVFGRNGLGAGGGGRGSLGGWAEGLAKAPRWLRDWFGERAGENVPAGRGGGVYAYPPRPRAGETSGGAGAGAGAGAASSATGYRWGSGQRLGDS</sequence>
<evidence type="ECO:0000313" key="1">
    <source>
        <dbReference type="EMBL" id="KAH7910671.1"/>
    </source>
</evidence>
<dbReference type="Proteomes" id="UP000790377">
    <property type="component" value="Unassembled WGS sequence"/>
</dbReference>
<reference evidence="1" key="1">
    <citation type="journal article" date="2021" name="New Phytol.">
        <title>Evolutionary innovations through gain and loss of genes in the ectomycorrhizal Boletales.</title>
        <authorList>
            <person name="Wu G."/>
            <person name="Miyauchi S."/>
            <person name="Morin E."/>
            <person name="Kuo A."/>
            <person name="Drula E."/>
            <person name="Varga T."/>
            <person name="Kohler A."/>
            <person name="Feng B."/>
            <person name="Cao Y."/>
            <person name="Lipzen A."/>
            <person name="Daum C."/>
            <person name="Hundley H."/>
            <person name="Pangilinan J."/>
            <person name="Johnson J."/>
            <person name="Barry K."/>
            <person name="LaButti K."/>
            <person name="Ng V."/>
            <person name="Ahrendt S."/>
            <person name="Min B."/>
            <person name="Choi I.G."/>
            <person name="Park H."/>
            <person name="Plett J.M."/>
            <person name="Magnuson J."/>
            <person name="Spatafora J.W."/>
            <person name="Nagy L.G."/>
            <person name="Henrissat B."/>
            <person name="Grigoriev I.V."/>
            <person name="Yang Z.L."/>
            <person name="Xu J."/>
            <person name="Martin F.M."/>
        </authorList>
    </citation>
    <scope>NUCLEOTIDE SEQUENCE</scope>
    <source>
        <strain evidence="1">ATCC 28755</strain>
    </source>
</reference>
<comment type="caution">
    <text evidence="1">The sequence shown here is derived from an EMBL/GenBank/DDBJ whole genome shotgun (WGS) entry which is preliminary data.</text>
</comment>
<evidence type="ECO:0000313" key="2">
    <source>
        <dbReference type="Proteomes" id="UP000790377"/>
    </source>
</evidence>